<sequence length="475" mass="52101">MLTNIVKILSARWKPGLLTFLLVITLVGVITIVVPKKFTSTATVLVDLKNSDPLQGQILPAMLSAAYMATQVDIIKSERVAIKAVRNLKLDEYQPLKEQWRAETDGAVPYESWLTTLFQRKLEVIPSRESSVLNISYSASDPQFAAALCNAFLAAYVEVSLELRTEPAKNYGQWFELQAAQARARLEKAQNELSSFQQKNGIVGTAERIDIEVNRLSELNGQLVQVQALSADAKSRKDQGNENSPEVLGNAVVASLKTELSRQESKLKELATTLGPEHPQVKTSQESIKELRDRLSSEVRRVAGSLAVNSAISNQREATLRESIELQKNKLAELKQVKDQAALLERDVESAQRAYDSLLARQSITDVESKINQTNISVLRKASPSPEPSFPNPVLNALVGAFLAVFASAAVIVLAEANDRRVRSEEDLNVVGLSLLTTIGIANQRSLAVSELDRERPVGALGRAKVMLLGLSNKD</sequence>
<feature type="coiled-coil region" evidence="6">
    <location>
        <begin position="317"/>
        <end position="361"/>
    </location>
</feature>
<dbReference type="GO" id="GO:0004713">
    <property type="term" value="F:protein tyrosine kinase activity"/>
    <property type="evidence" value="ECO:0007669"/>
    <property type="project" value="TreeGrafter"/>
</dbReference>
<dbReference type="NCBIfam" id="TIGR03017">
    <property type="entry name" value="EpsF"/>
    <property type="match status" value="1"/>
</dbReference>
<proteinExistence type="predicted"/>
<comment type="caution">
    <text evidence="10">The sequence shown here is derived from an EMBL/GenBank/DDBJ whole genome shotgun (WGS) entry which is preliminary data.</text>
</comment>
<dbReference type="PANTHER" id="PTHR32309:SF13">
    <property type="entry name" value="FERRIC ENTEROBACTIN TRANSPORT PROTEIN FEPE"/>
    <property type="match status" value="1"/>
</dbReference>
<dbReference type="EMBL" id="SIXI01000007">
    <property type="protein sequence ID" value="TBO28318.1"/>
    <property type="molecule type" value="Genomic_DNA"/>
</dbReference>
<dbReference type="InterPro" id="IPR017468">
    <property type="entry name" value="Chain_len_reg_EpsF"/>
</dbReference>
<feature type="transmembrane region" description="Helical" evidence="7">
    <location>
        <begin position="394"/>
        <end position="415"/>
    </location>
</feature>
<feature type="domain" description="Polysaccharide chain length determinant N-terminal" evidence="8">
    <location>
        <begin position="2"/>
        <end position="88"/>
    </location>
</feature>
<keyword evidence="4 7" id="KW-1133">Transmembrane helix</keyword>
<gene>
    <name evidence="10" type="primary">epsF</name>
    <name evidence="10" type="ORF">EYS42_15035</name>
</gene>
<dbReference type="GO" id="GO:0005886">
    <property type="term" value="C:plasma membrane"/>
    <property type="evidence" value="ECO:0007669"/>
    <property type="project" value="UniProtKB-SubCell"/>
</dbReference>
<evidence type="ECO:0000256" key="6">
    <source>
        <dbReference type="SAM" id="Coils"/>
    </source>
</evidence>
<dbReference type="OrthoDB" id="8559110at2"/>
<evidence type="ECO:0000313" key="11">
    <source>
        <dbReference type="Proteomes" id="UP000292120"/>
    </source>
</evidence>
<dbReference type="AlphaFoldDB" id="A0A4Q9H2K7"/>
<keyword evidence="11" id="KW-1185">Reference proteome</keyword>
<dbReference type="RefSeq" id="WP_130969015.1">
    <property type="nucleotide sequence ID" value="NZ_SIXI01000007.1"/>
</dbReference>
<dbReference type="Proteomes" id="UP000292120">
    <property type="component" value="Unassembled WGS sequence"/>
</dbReference>
<protein>
    <submittedName>
        <fullName evidence="10">Chain length determinant protein EpsF</fullName>
    </submittedName>
</protein>
<keyword evidence="6" id="KW-0175">Coiled coil</keyword>
<dbReference type="InterPro" id="IPR032807">
    <property type="entry name" value="GNVR"/>
</dbReference>
<evidence type="ECO:0000259" key="9">
    <source>
        <dbReference type="Pfam" id="PF13807"/>
    </source>
</evidence>
<evidence type="ECO:0000256" key="5">
    <source>
        <dbReference type="ARBA" id="ARBA00023136"/>
    </source>
</evidence>
<keyword evidence="3 7" id="KW-0812">Transmembrane</keyword>
<reference evidence="10 11" key="1">
    <citation type="submission" date="2019-02" db="EMBL/GenBank/DDBJ databases">
        <title>Aquabacterium sp. strain KMB7.</title>
        <authorList>
            <person name="Chen W.-M."/>
        </authorList>
    </citation>
    <scope>NUCLEOTIDE SEQUENCE [LARGE SCALE GENOMIC DNA]</scope>
    <source>
        <strain evidence="10 11">KMB7</strain>
    </source>
</reference>
<comment type="subcellular location">
    <subcellularLocation>
        <location evidence="1">Cell membrane</location>
        <topology evidence="1">Multi-pass membrane protein</topology>
    </subcellularLocation>
</comment>
<feature type="domain" description="Tyrosine-protein kinase G-rich" evidence="9">
    <location>
        <begin position="341"/>
        <end position="414"/>
    </location>
</feature>
<evidence type="ECO:0000256" key="2">
    <source>
        <dbReference type="ARBA" id="ARBA00022475"/>
    </source>
</evidence>
<evidence type="ECO:0000259" key="8">
    <source>
        <dbReference type="Pfam" id="PF02706"/>
    </source>
</evidence>
<keyword evidence="2" id="KW-1003">Cell membrane</keyword>
<name>A0A4Q9H2K7_9BURK</name>
<dbReference type="PANTHER" id="PTHR32309">
    <property type="entry name" value="TYROSINE-PROTEIN KINASE"/>
    <property type="match status" value="1"/>
</dbReference>
<evidence type="ECO:0000256" key="4">
    <source>
        <dbReference type="ARBA" id="ARBA00022989"/>
    </source>
</evidence>
<dbReference type="InterPro" id="IPR003856">
    <property type="entry name" value="LPS_length_determ_N"/>
</dbReference>
<evidence type="ECO:0000256" key="3">
    <source>
        <dbReference type="ARBA" id="ARBA00022692"/>
    </source>
</evidence>
<organism evidence="10 11">
    <name type="scientific">Aquabacterium lacunae</name>
    <dbReference type="NCBI Taxonomy" id="2528630"/>
    <lineage>
        <taxon>Bacteria</taxon>
        <taxon>Pseudomonadati</taxon>
        <taxon>Pseudomonadota</taxon>
        <taxon>Betaproteobacteria</taxon>
        <taxon>Burkholderiales</taxon>
        <taxon>Aquabacterium</taxon>
    </lineage>
</organism>
<accession>A0A4Q9H2K7</accession>
<keyword evidence="5 7" id="KW-0472">Membrane</keyword>
<dbReference type="InterPro" id="IPR050445">
    <property type="entry name" value="Bact_polysacc_biosynth/exp"/>
</dbReference>
<dbReference type="Pfam" id="PF13807">
    <property type="entry name" value="GNVR"/>
    <property type="match status" value="1"/>
</dbReference>
<dbReference type="Pfam" id="PF02706">
    <property type="entry name" value="Wzz"/>
    <property type="match status" value="1"/>
</dbReference>
<evidence type="ECO:0000256" key="1">
    <source>
        <dbReference type="ARBA" id="ARBA00004651"/>
    </source>
</evidence>
<evidence type="ECO:0000256" key="7">
    <source>
        <dbReference type="SAM" id="Phobius"/>
    </source>
</evidence>
<evidence type="ECO:0000313" key="10">
    <source>
        <dbReference type="EMBL" id="TBO28318.1"/>
    </source>
</evidence>